<reference evidence="7 8" key="1">
    <citation type="submission" date="2015-04" db="EMBL/GenBank/DDBJ databases">
        <authorList>
            <consortium name="Pathogen Informatics"/>
        </authorList>
    </citation>
    <scope>NUCLEOTIDE SEQUENCE [LARGE SCALE GENOMIC DNA]</scope>
    <source>
        <strain evidence="7 8">SGS1</strain>
    </source>
</reference>
<dbReference type="InterPro" id="IPR011545">
    <property type="entry name" value="DEAD/DEAH_box_helicase_dom"/>
</dbReference>
<keyword evidence="3 7" id="KW-0347">Helicase</keyword>
<dbReference type="SUPFAM" id="SSF52540">
    <property type="entry name" value="P-loop containing nucleoside triphosphate hydrolases"/>
    <property type="match status" value="2"/>
</dbReference>
<dbReference type="Gene3D" id="3.40.50.300">
    <property type="entry name" value="P-loop containing nucleotide triphosphate hydrolases"/>
    <property type="match status" value="3"/>
</dbReference>
<keyword evidence="1" id="KW-0547">Nucleotide-binding</keyword>
<dbReference type="SMART" id="SM00490">
    <property type="entry name" value="HELICc"/>
    <property type="match status" value="1"/>
</dbReference>
<dbReference type="InterPro" id="IPR001650">
    <property type="entry name" value="Helicase_C-like"/>
</dbReference>
<dbReference type="Pfam" id="PF00271">
    <property type="entry name" value="Helicase_C"/>
    <property type="match status" value="1"/>
</dbReference>
<dbReference type="EC" id="3.6.4.13" evidence="7"/>
<dbReference type="GO" id="GO:0005829">
    <property type="term" value="C:cytosol"/>
    <property type="evidence" value="ECO:0007669"/>
    <property type="project" value="TreeGrafter"/>
</dbReference>
<feature type="compositionally biased region" description="Polar residues" evidence="5">
    <location>
        <begin position="48"/>
        <end position="63"/>
    </location>
</feature>
<protein>
    <submittedName>
        <fullName evidence="7">DEAD/DEAH box helicase, putative</fullName>
        <ecNumber evidence="7">3.6.4.13</ecNumber>
    </submittedName>
</protein>
<evidence type="ECO:0000313" key="7">
    <source>
        <dbReference type="EMBL" id="CRG99942.1"/>
    </source>
</evidence>
<evidence type="ECO:0000256" key="5">
    <source>
        <dbReference type="SAM" id="MobiDB-lite"/>
    </source>
</evidence>
<dbReference type="GO" id="GO:0003724">
    <property type="term" value="F:RNA helicase activity"/>
    <property type="evidence" value="ECO:0007669"/>
    <property type="project" value="UniProtKB-EC"/>
</dbReference>
<dbReference type="KEGG" id="prel:PRELSG_0903800"/>
<dbReference type="GO" id="GO:0005524">
    <property type="term" value="F:ATP binding"/>
    <property type="evidence" value="ECO:0007669"/>
    <property type="project" value="UniProtKB-KW"/>
</dbReference>
<evidence type="ECO:0000259" key="6">
    <source>
        <dbReference type="PROSITE" id="PS51194"/>
    </source>
</evidence>
<name>A0A1J1H4V6_PLARL</name>
<gene>
    <name evidence="7" type="ORF">PRELSG_0903800</name>
</gene>
<dbReference type="InterPro" id="IPR027417">
    <property type="entry name" value="P-loop_NTPase"/>
</dbReference>
<dbReference type="VEuPathDB" id="PlasmoDB:PRELSG_0903800"/>
<dbReference type="InterPro" id="IPR050079">
    <property type="entry name" value="DEAD_box_RNA_helicase"/>
</dbReference>
<keyword evidence="4" id="KW-0067">ATP-binding</keyword>
<dbReference type="GO" id="GO:0003676">
    <property type="term" value="F:nucleic acid binding"/>
    <property type="evidence" value="ECO:0007669"/>
    <property type="project" value="InterPro"/>
</dbReference>
<evidence type="ECO:0000256" key="2">
    <source>
        <dbReference type="ARBA" id="ARBA00022801"/>
    </source>
</evidence>
<feature type="domain" description="Helicase C-terminal" evidence="6">
    <location>
        <begin position="777"/>
        <end position="930"/>
    </location>
</feature>
<dbReference type="SMART" id="SM00487">
    <property type="entry name" value="DEXDc"/>
    <property type="match status" value="1"/>
</dbReference>
<dbReference type="PANTHER" id="PTHR47959:SF1">
    <property type="entry name" value="ATP-DEPENDENT RNA HELICASE DBPA"/>
    <property type="match status" value="1"/>
</dbReference>
<dbReference type="OMA" id="DTKNVDH"/>
<dbReference type="GO" id="GO:0016787">
    <property type="term" value="F:hydrolase activity"/>
    <property type="evidence" value="ECO:0007669"/>
    <property type="project" value="UniProtKB-KW"/>
</dbReference>
<evidence type="ECO:0000256" key="4">
    <source>
        <dbReference type="ARBA" id="ARBA00022840"/>
    </source>
</evidence>
<dbReference type="InterPro" id="IPR014001">
    <property type="entry name" value="Helicase_ATP-bd"/>
</dbReference>
<accession>A0A1J1H4V6</accession>
<dbReference type="AlphaFoldDB" id="A0A1J1H4V6"/>
<dbReference type="CDD" id="cd18787">
    <property type="entry name" value="SF2_C_DEAD"/>
    <property type="match status" value="1"/>
</dbReference>
<dbReference type="EMBL" id="LN835304">
    <property type="protein sequence ID" value="CRG99942.1"/>
    <property type="molecule type" value="Genomic_DNA"/>
</dbReference>
<feature type="region of interest" description="Disordered" evidence="5">
    <location>
        <begin position="44"/>
        <end position="63"/>
    </location>
</feature>
<keyword evidence="8" id="KW-1185">Reference proteome</keyword>
<proteinExistence type="predicted"/>
<dbReference type="PANTHER" id="PTHR47959">
    <property type="entry name" value="ATP-DEPENDENT RNA HELICASE RHLE-RELATED"/>
    <property type="match status" value="1"/>
</dbReference>
<organism evidence="7 8">
    <name type="scientific">Plasmodium relictum</name>
    <dbReference type="NCBI Taxonomy" id="85471"/>
    <lineage>
        <taxon>Eukaryota</taxon>
        <taxon>Sar</taxon>
        <taxon>Alveolata</taxon>
        <taxon>Apicomplexa</taxon>
        <taxon>Aconoidasida</taxon>
        <taxon>Haemosporida</taxon>
        <taxon>Plasmodiidae</taxon>
        <taxon>Plasmodium</taxon>
        <taxon>Plasmodium (Haemamoeba)</taxon>
    </lineage>
</organism>
<dbReference type="RefSeq" id="XP_028532947.1">
    <property type="nucleotide sequence ID" value="XM_028676461.1"/>
</dbReference>
<evidence type="ECO:0000256" key="1">
    <source>
        <dbReference type="ARBA" id="ARBA00022741"/>
    </source>
</evidence>
<evidence type="ECO:0000256" key="3">
    <source>
        <dbReference type="ARBA" id="ARBA00022806"/>
    </source>
</evidence>
<dbReference type="PROSITE" id="PS51194">
    <property type="entry name" value="HELICASE_CTER"/>
    <property type="match status" value="1"/>
</dbReference>
<dbReference type="GeneID" id="39736050"/>
<evidence type="ECO:0000313" key="8">
    <source>
        <dbReference type="Proteomes" id="UP000220158"/>
    </source>
</evidence>
<keyword evidence="2 7" id="KW-0378">Hydrolase</keyword>
<sequence>MKNIGILLCNNLRKKSSFFFLQAKFLRTKKLRCSNNTKKLYEDKDNENTYQNEELPNGTSGKNSYLKIENNNNKHCHLDKDEELKKKYEELKKKLYKKYNYYEIESDPHNIYLHGKNYDEINELNIHKMLLLGLKKIHINELSEMQISSFLTIQQGKDLVLNYPDGSGKTIAYLLPILNNLYFLHDYLEKIILDSYNEKNNNYNNNINCIENNYKFNNNFNLYEEMDNYLLKYSHYKNNVFFEDNLDIHKKMKEKFHLLPPCFDKLNEESFKNIGRKKRRNKNINSLNLANDINISDTLSTEVNKNSGNIQNISIMNKLIEIIKINNIKLSNLNSNYNNEQELKKLDRILKYNEKNNEDKDYVTHQNHSESIYRYLTVNPLQINKSVIILTVNKDNINQIINVIKQLDILKRINIQTLNDVPYTCVSSEIEKENFNDYIKENFNLENLQVEKFKQLNNEVLCNEQIMWSYADILITTPDIFLNSFKNNTNSNILPSIIIFDEIDMLFQNNAYRNTMMNIFKLIKKRPEIYNPHIDVSDENIAYINKSIENILINEEKVSNNSCDSFQNEKNIINNYFNSKNNDTSTNYEYVKVGEDFSQKKLKIYQEKKNNSSINGNNDCYSNSNKGIKRKNDDMQLIQLIYVCSTLPSVGHTTAGSMLTERFNNLVEIVSKSNYKIPKNIHTQWIELNKEKIINLYLFNNDNKTKKSVNLKDFSLSNKINEFENASFEHRLDLLIYILKKYYERTINYKVNKNSQNYKGSNNLNKNNEEKKMAYNSSSKYFHLIDRNPIYKTIVFVNNIKDCIKIYNFLKKHNWPVFSFHKNLSLNSRIKNLYNFYYSKFCILITTDLISRGIDTKNIDHVINFHFPSDAITYIHRLGKINRLNSYINKMNEYNCTINDNTLKEKSLNNNLNSFLKKNKEKSFLVTNFISSTNLLLADSIRKFQNNNISLLSLFSRKKSFKMKNKRNNSENANNRYIDMTSMKEIELDVNDHKLNTLLQLNDENKDDIETNNCSNVSYINEESSSYIQAPFTIFSLEDSESDEEEKFECKNKNTTNDNNIKYENISNIYTNKIIGKSNIKENREMILNENDKENKQKKYISEKNSCYDNLYGNYINSISQKKQLNENKLEKFNISNNSNIPSWDDVKFDHKKFVVERFKSKSCYLVSQVKRGKLILNSFENNNNDDELLF</sequence>
<dbReference type="Pfam" id="PF00270">
    <property type="entry name" value="DEAD"/>
    <property type="match status" value="1"/>
</dbReference>
<dbReference type="OrthoDB" id="432247at2759"/>
<dbReference type="Proteomes" id="UP000220158">
    <property type="component" value="Chromosome 9"/>
</dbReference>